<sequence length="128" mass="13659">MRFLIAGIALCATMAPALAQDDVKLDVKPLTGDYFMAPPIDSDDPKAPADHINFTITGDAAKSMWDAMKVETKPDECVGRMSRWVKSLVCYGPPSPESGGALAPDDSPYECYMGVDLKNGSLALGNDC</sequence>
<feature type="chain" id="PRO_5045881676" evidence="1">
    <location>
        <begin position="20"/>
        <end position="128"/>
    </location>
</feature>
<reference evidence="3" key="1">
    <citation type="submission" date="2023-08" db="EMBL/GenBank/DDBJ databases">
        <title>Rhodospirillaceae gen. nov., a novel taxon isolated from the Yangtze River Yuezi River estuary sludge.</title>
        <authorList>
            <person name="Ruan L."/>
        </authorList>
    </citation>
    <scope>NUCLEOTIDE SEQUENCE [LARGE SCALE GENOMIC DNA]</scope>
    <source>
        <strain evidence="3">R-7</strain>
    </source>
</reference>
<evidence type="ECO:0000256" key="1">
    <source>
        <dbReference type="SAM" id="SignalP"/>
    </source>
</evidence>
<name>A0ABU0YIC1_9PROT</name>
<accession>A0ABU0YIC1</accession>
<keyword evidence="1" id="KW-0732">Signal</keyword>
<evidence type="ECO:0000313" key="2">
    <source>
        <dbReference type="EMBL" id="MDQ7247459.1"/>
    </source>
</evidence>
<dbReference type="EMBL" id="JAUYVI010000002">
    <property type="protein sequence ID" value="MDQ7247459.1"/>
    <property type="molecule type" value="Genomic_DNA"/>
</dbReference>
<evidence type="ECO:0000313" key="3">
    <source>
        <dbReference type="Proteomes" id="UP001230156"/>
    </source>
</evidence>
<dbReference type="RefSeq" id="WP_379954860.1">
    <property type="nucleotide sequence ID" value="NZ_JAUYVI010000002.1"/>
</dbReference>
<dbReference type="Proteomes" id="UP001230156">
    <property type="component" value="Unassembled WGS sequence"/>
</dbReference>
<protein>
    <submittedName>
        <fullName evidence="2">Uncharacterized protein</fullName>
    </submittedName>
</protein>
<feature type="signal peptide" evidence="1">
    <location>
        <begin position="1"/>
        <end position="19"/>
    </location>
</feature>
<proteinExistence type="predicted"/>
<organism evidence="2 3">
    <name type="scientific">Dongia sedimenti</name>
    <dbReference type="NCBI Taxonomy" id="3064282"/>
    <lineage>
        <taxon>Bacteria</taxon>
        <taxon>Pseudomonadati</taxon>
        <taxon>Pseudomonadota</taxon>
        <taxon>Alphaproteobacteria</taxon>
        <taxon>Rhodospirillales</taxon>
        <taxon>Dongiaceae</taxon>
        <taxon>Dongia</taxon>
    </lineage>
</organism>
<gene>
    <name evidence="2" type="ORF">Q8A70_07260</name>
</gene>
<comment type="caution">
    <text evidence="2">The sequence shown here is derived from an EMBL/GenBank/DDBJ whole genome shotgun (WGS) entry which is preliminary data.</text>
</comment>
<keyword evidence="3" id="KW-1185">Reference proteome</keyword>